<comment type="caution">
    <text evidence="1">The sequence shown here is derived from an EMBL/GenBank/DDBJ whole genome shotgun (WGS) entry which is preliminary data.</text>
</comment>
<accession>A0ABQ6CKF5</accession>
<evidence type="ECO:0000313" key="1">
    <source>
        <dbReference type="EMBL" id="GLS18747.1"/>
    </source>
</evidence>
<reference evidence="2" key="1">
    <citation type="journal article" date="2019" name="Int. J. Syst. Evol. Microbiol.">
        <title>The Global Catalogue of Microorganisms (GCM) 10K type strain sequencing project: providing services to taxonomists for standard genome sequencing and annotation.</title>
        <authorList>
            <consortium name="The Broad Institute Genomics Platform"/>
            <consortium name="The Broad Institute Genome Sequencing Center for Infectious Disease"/>
            <person name="Wu L."/>
            <person name="Ma J."/>
        </authorList>
    </citation>
    <scope>NUCLEOTIDE SEQUENCE [LARGE SCALE GENOMIC DNA]</scope>
    <source>
        <strain evidence="2">NBRC 101365</strain>
    </source>
</reference>
<dbReference type="EMBL" id="BSPC01000015">
    <property type="protein sequence ID" value="GLS18747.1"/>
    <property type="molecule type" value="Genomic_DNA"/>
</dbReference>
<name>A0ABQ6CKF5_9HYPH</name>
<gene>
    <name evidence="1" type="ORF">GCM10007874_17640</name>
</gene>
<keyword evidence="2" id="KW-1185">Reference proteome</keyword>
<sequence length="92" mass="10082">MEDGMGSMCGPKCNLDISDRISECEFDLETAFLELVDQAVGAGWTRTEATIAITGLADNFMLGLAENEHMGVEIAHALENMKRPGYRGPRDF</sequence>
<dbReference type="Proteomes" id="UP001156882">
    <property type="component" value="Unassembled WGS sequence"/>
</dbReference>
<protein>
    <submittedName>
        <fullName evidence="1">Uncharacterized protein</fullName>
    </submittedName>
</protein>
<evidence type="ECO:0000313" key="2">
    <source>
        <dbReference type="Proteomes" id="UP001156882"/>
    </source>
</evidence>
<organism evidence="1 2">
    <name type="scientific">Labrys miyagiensis</name>
    <dbReference type="NCBI Taxonomy" id="346912"/>
    <lineage>
        <taxon>Bacteria</taxon>
        <taxon>Pseudomonadati</taxon>
        <taxon>Pseudomonadota</taxon>
        <taxon>Alphaproteobacteria</taxon>
        <taxon>Hyphomicrobiales</taxon>
        <taxon>Xanthobacteraceae</taxon>
        <taxon>Labrys</taxon>
    </lineage>
</organism>
<proteinExistence type="predicted"/>